<protein>
    <submittedName>
        <fullName evidence="3">VCBS repeat-containing protein</fullName>
    </submittedName>
</protein>
<evidence type="ECO:0000313" key="3">
    <source>
        <dbReference type="EMBL" id="MCY1006741.1"/>
    </source>
</evidence>
<accession>A0A9X3EUB1</accession>
<name>A0A9X3EUB1_9BACT</name>
<feature type="region of interest" description="Disordered" evidence="1">
    <location>
        <begin position="26"/>
        <end position="100"/>
    </location>
</feature>
<dbReference type="InterPro" id="IPR028994">
    <property type="entry name" value="Integrin_alpha_N"/>
</dbReference>
<keyword evidence="4" id="KW-1185">Reference proteome</keyword>
<evidence type="ECO:0000256" key="2">
    <source>
        <dbReference type="SAM" id="SignalP"/>
    </source>
</evidence>
<gene>
    <name evidence="3" type="ORF">OV079_14505</name>
</gene>
<proteinExistence type="predicted"/>
<feature type="signal peptide" evidence="2">
    <location>
        <begin position="1"/>
        <end position="24"/>
    </location>
</feature>
<dbReference type="AlphaFoldDB" id="A0A9X3EUB1"/>
<keyword evidence="2" id="KW-0732">Signal</keyword>
<reference evidence="3" key="1">
    <citation type="submission" date="2022-11" db="EMBL/GenBank/DDBJ databases">
        <title>Minimal conservation of predation-associated metabolite biosynthetic gene clusters underscores biosynthetic potential of Myxococcota including descriptions for ten novel species: Archangium lansinium sp. nov., Myxococcus landrumus sp. nov., Nannocystis bai.</title>
        <authorList>
            <person name="Ahearne A."/>
            <person name="Stevens C."/>
            <person name="Phillips K."/>
        </authorList>
    </citation>
    <scope>NUCLEOTIDE SEQUENCE</scope>
    <source>
        <strain evidence="3">Na p29</strain>
    </source>
</reference>
<dbReference type="InterPro" id="IPR018247">
    <property type="entry name" value="EF_Hand_1_Ca_BS"/>
</dbReference>
<evidence type="ECO:0000313" key="4">
    <source>
        <dbReference type="Proteomes" id="UP001150924"/>
    </source>
</evidence>
<feature type="chain" id="PRO_5040808466" evidence="2">
    <location>
        <begin position="25"/>
        <end position="583"/>
    </location>
</feature>
<comment type="caution">
    <text evidence="3">The sequence shown here is derived from an EMBL/GenBank/DDBJ whole genome shotgun (WGS) entry which is preliminary data.</text>
</comment>
<sequence>MSPSRLSCSLAGLALLPACGDATTATDGQTAGPVPSDTSTTTGAAPSTGAPTTTTTTSAGTGTDGETTTTSTTTTGGPTTDGVKLDVGFGTTGEPPPVDRCKVQGEDAVGECEMEAPPDSFMPAVQWAFAGQDGEIHAVATPLVANMTDDNGDGVIDLCDVPDVVVPLYGNANSDGHIYILDGLTGAVNLKIPDIIDGYANPAIGDIDGDGLPEIVTIRSEVGNIINGHAIAFEHDGTLKWESPVVFDAWQVAVALADLDADGDVEIMAGRAVLDHLGNQIFLGNGNGAIDIPFAADLDGDGDLEVLQGGHAFHHDGSVHYSTSVVIAHPQVGNFDDDPEPEVLLAGFSGLSLLEHDGTIVYQDQNPSGDASWWRPAAIHDVDGDGAAEILVSSNQHYNIYRPDLTLLWTASVQDNSGYAAGTAFDFIGAGYAQAMYADENFLFVYGEGGAVLLSSPRSSWTQAENPVVADVDDDGSAEIVVVSNGGQQPAVQVVRDVEDRWIQARRIWNQHAYHVTNVREDGTIPQHQILLAGPQHLPHQRPDRRRRRLHARSAGLTRAALGRRGSARPSTECLQDMFRKTC</sequence>
<feature type="compositionally biased region" description="Low complexity" evidence="1">
    <location>
        <begin position="26"/>
        <end position="82"/>
    </location>
</feature>
<dbReference type="RefSeq" id="WP_267769091.1">
    <property type="nucleotide sequence ID" value="NZ_JAPNKE010000002.1"/>
</dbReference>
<evidence type="ECO:0000256" key="1">
    <source>
        <dbReference type="SAM" id="MobiDB-lite"/>
    </source>
</evidence>
<dbReference type="PROSITE" id="PS00018">
    <property type="entry name" value="EF_HAND_1"/>
    <property type="match status" value="1"/>
</dbReference>
<dbReference type="EMBL" id="JAPNKE010000002">
    <property type="protein sequence ID" value="MCY1006741.1"/>
    <property type="molecule type" value="Genomic_DNA"/>
</dbReference>
<dbReference type="Proteomes" id="UP001150924">
    <property type="component" value="Unassembled WGS sequence"/>
</dbReference>
<organism evidence="3 4">
    <name type="scientific">Nannocystis pusilla</name>
    <dbReference type="NCBI Taxonomy" id="889268"/>
    <lineage>
        <taxon>Bacteria</taxon>
        <taxon>Pseudomonadati</taxon>
        <taxon>Myxococcota</taxon>
        <taxon>Polyangia</taxon>
        <taxon>Nannocystales</taxon>
        <taxon>Nannocystaceae</taxon>
        <taxon>Nannocystis</taxon>
    </lineage>
</organism>
<dbReference type="SUPFAM" id="SSF69318">
    <property type="entry name" value="Integrin alpha N-terminal domain"/>
    <property type="match status" value="2"/>
</dbReference>